<proteinExistence type="inferred from homology"/>
<comment type="subcellular location">
    <subcellularLocation>
        <location evidence="1">Cell membrane</location>
        <topology evidence="1">Multi-pass membrane protein</topology>
    </subcellularLocation>
</comment>
<evidence type="ECO:0000256" key="8">
    <source>
        <dbReference type="ARBA" id="ARBA00037998"/>
    </source>
</evidence>
<dbReference type="PANTHER" id="PTHR11795:SF449">
    <property type="entry name" value="BRANCHED-CHAIN AMINO ACID TRANSPORT PERMEASE PROTEIN LIVH-RELATED"/>
    <property type="match status" value="1"/>
</dbReference>
<evidence type="ECO:0000256" key="5">
    <source>
        <dbReference type="ARBA" id="ARBA00022970"/>
    </source>
</evidence>
<keyword evidence="4 9" id="KW-0812">Transmembrane</keyword>
<evidence type="ECO:0000256" key="2">
    <source>
        <dbReference type="ARBA" id="ARBA00022448"/>
    </source>
</evidence>
<feature type="transmembrane region" description="Helical" evidence="9">
    <location>
        <begin position="188"/>
        <end position="209"/>
    </location>
</feature>
<evidence type="ECO:0000256" key="4">
    <source>
        <dbReference type="ARBA" id="ARBA00022692"/>
    </source>
</evidence>
<protein>
    <submittedName>
        <fullName evidence="10">Branched-chain amino acid transport system permease protein</fullName>
    </submittedName>
</protein>
<evidence type="ECO:0000256" key="6">
    <source>
        <dbReference type="ARBA" id="ARBA00022989"/>
    </source>
</evidence>
<dbReference type="Proteomes" id="UP000245462">
    <property type="component" value="Unassembled WGS sequence"/>
</dbReference>
<name>A0A2U1FLA7_9PORP</name>
<keyword evidence="6 9" id="KW-1133">Transmembrane helix</keyword>
<evidence type="ECO:0000313" key="10">
    <source>
        <dbReference type="EMBL" id="PVZ12810.1"/>
    </source>
</evidence>
<feature type="transmembrane region" description="Helical" evidence="9">
    <location>
        <begin position="239"/>
        <end position="256"/>
    </location>
</feature>
<evidence type="ECO:0000256" key="7">
    <source>
        <dbReference type="ARBA" id="ARBA00023136"/>
    </source>
</evidence>
<feature type="transmembrane region" description="Helical" evidence="9">
    <location>
        <begin position="134"/>
        <end position="159"/>
    </location>
</feature>
<keyword evidence="2" id="KW-0813">Transport</keyword>
<keyword evidence="3" id="KW-1003">Cell membrane</keyword>
<feature type="transmembrane region" description="Helical" evidence="9">
    <location>
        <begin position="262"/>
        <end position="280"/>
    </location>
</feature>
<comment type="similarity">
    <text evidence="8">Belongs to the binding-protein-dependent transport system permease family. LivHM subfamily.</text>
</comment>
<comment type="caution">
    <text evidence="10">The sequence shown here is derived from an EMBL/GenBank/DDBJ whole genome shotgun (WGS) entry which is preliminary data.</text>
</comment>
<keyword evidence="11" id="KW-1185">Reference proteome</keyword>
<feature type="transmembrane region" description="Helical" evidence="9">
    <location>
        <begin position="6"/>
        <end position="27"/>
    </location>
</feature>
<dbReference type="GO" id="GO:0006865">
    <property type="term" value="P:amino acid transport"/>
    <property type="evidence" value="ECO:0007669"/>
    <property type="project" value="UniProtKB-KW"/>
</dbReference>
<feature type="transmembrane region" description="Helical" evidence="9">
    <location>
        <begin position="59"/>
        <end position="81"/>
    </location>
</feature>
<dbReference type="EMBL" id="QEKY01000004">
    <property type="protein sequence ID" value="PVZ12810.1"/>
    <property type="molecule type" value="Genomic_DNA"/>
</dbReference>
<feature type="transmembrane region" description="Helical" evidence="9">
    <location>
        <begin position="34"/>
        <end position="53"/>
    </location>
</feature>
<evidence type="ECO:0000313" key="11">
    <source>
        <dbReference type="Proteomes" id="UP000245462"/>
    </source>
</evidence>
<dbReference type="GeneID" id="94550338"/>
<gene>
    <name evidence="10" type="ORF">C7382_104117</name>
</gene>
<dbReference type="GO" id="GO:0022857">
    <property type="term" value="F:transmembrane transporter activity"/>
    <property type="evidence" value="ECO:0007669"/>
    <property type="project" value="InterPro"/>
</dbReference>
<evidence type="ECO:0000256" key="9">
    <source>
        <dbReference type="SAM" id="Phobius"/>
    </source>
</evidence>
<feature type="transmembrane region" description="Helical" evidence="9">
    <location>
        <begin position="93"/>
        <end position="114"/>
    </location>
</feature>
<dbReference type="GO" id="GO:0005886">
    <property type="term" value="C:plasma membrane"/>
    <property type="evidence" value="ECO:0007669"/>
    <property type="project" value="UniProtKB-SubCell"/>
</dbReference>
<evidence type="ECO:0000256" key="3">
    <source>
        <dbReference type="ARBA" id="ARBA00022475"/>
    </source>
</evidence>
<dbReference type="RefSeq" id="WP_116678887.1">
    <property type="nucleotide sequence ID" value="NZ_QEKY01000004.1"/>
</dbReference>
<dbReference type="CDD" id="cd06582">
    <property type="entry name" value="TM_PBP1_LivH_like"/>
    <property type="match status" value="1"/>
</dbReference>
<keyword evidence="5" id="KW-0029">Amino-acid transport</keyword>
<dbReference type="PANTHER" id="PTHR11795">
    <property type="entry name" value="BRANCHED-CHAIN AMINO ACID TRANSPORT SYSTEM PERMEASE PROTEIN LIVH"/>
    <property type="match status" value="1"/>
</dbReference>
<dbReference type="InterPro" id="IPR052157">
    <property type="entry name" value="BCAA_transport_permease"/>
</dbReference>
<dbReference type="Pfam" id="PF02653">
    <property type="entry name" value="BPD_transp_2"/>
    <property type="match status" value="1"/>
</dbReference>
<evidence type="ECO:0000256" key="1">
    <source>
        <dbReference type="ARBA" id="ARBA00004651"/>
    </source>
</evidence>
<dbReference type="OrthoDB" id="9807115at2"/>
<sequence>MTPQFLLNISFSTILNFAVAESFILVYRPIYFFHLTHAITIALGAYIAYWLGIGMGVPLWGAVPLSVVVGVLLMLAVNQFVYKPLQKRKIESWQMMIASLGLYVVLQNIVSIVWGDSTLSFRTWEVKQGHEFLGAYITDVQIITIVASAVLLLGSWLFMEKTNIGQQIKAVSSNPELSTIFGISKNKAVAWSFAIGSGLAACAGILIAADTDMTPTMGFNWLLYAVVAMIIGGMGKMRYLLLGCLLLATAQHLAAYYLDSKWMNATAYIILIAFLYFRPYGFSGQGVKKADI</sequence>
<accession>A0A2U1FLA7</accession>
<reference evidence="10 11" key="1">
    <citation type="submission" date="2018-04" db="EMBL/GenBank/DDBJ databases">
        <title>Genomic Encyclopedia of Type Strains, Phase IV (KMG-IV): sequencing the most valuable type-strain genomes for metagenomic binning, comparative biology and taxonomic classification.</title>
        <authorList>
            <person name="Goeker M."/>
        </authorList>
    </citation>
    <scope>NUCLEOTIDE SEQUENCE [LARGE SCALE GENOMIC DNA]</scope>
    <source>
        <strain evidence="10 11">DSM 28520</strain>
    </source>
</reference>
<dbReference type="InterPro" id="IPR001851">
    <property type="entry name" value="ABC_transp_permease"/>
</dbReference>
<dbReference type="AlphaFoldDB" id="A0A2U1FLA7"/>
<keyword evidence="7 9" id="KW-0472">Membrane</keyword>
<feature type="transmembrane region" description="Helical" evidence="9">
    <location>
        <begin position="215"/>
        <end position="232"/>
    </location>
</feature>
<organism evidence="10 11">
    <name type="scientific">Porphyromonas loveana</name>
    <dbReference type="NCBI Taxonomy" id="1884669"/>
    <lineage>
        <taxon>Bacteria</taxon>
        <taxon>Pseudomonadati</taxon>
        <taxon>Bacteroidota</taxon>
        <taxon>Bacteroidia</taxon>
        <taxon>Bacteroidales</taxon>
        <taxon>Porphyromonadaceae</taxon>
        <taxon>Porphyromonas</taxon>
    </lineage>
</organism>